<protein>
    <submittedName>
        <fullName evidence="2">Uncharacterized protein</fullName>
    </submittedName>
</protein>
<evidence type="ECO:0000313" key="3">
    <source>
        <dbReference type="Proteomes" id="UP000186601"/>
    </source>
</evidence>
<dbReference type="STRING" id="98765.A0A2R6NGA9"/>
<feature type="region of interest" description="Disordered" evidence="1">
    <location>
        <begin position="46"/>
        <end position="86"/>
    </location>
</feature>
<accession>A0A2R6NGA9</accession>
<feature type="compositionally biased region" description="Basic and acidic residues" evidence="1">
    <location>
        <begin position="60"/>
        <end position="86"/>
    </location>
</feature>
<dbReference type="OrthoDB" id="3222645at2759"/>
<dbReference type="EMBL" id="MLYV02001286">
    <property type="protein sequence ID" value="PSR71383.1"/>
    <property type="molecule type" value="Genomic_DNA"/>
</dbReference>
<proteinExistence type="predicted"/>
<comment type="caution">
    <text evidence="2">The sequence shown here is derived from an EMBL/GenBank/DDBJ whole genome shotgun (WGS) entry which is preliminary data.</text>
</comment>
<dbReference type="AlphaFoldDB" id="A0A2R6NGA9"/>
<sequence length="515" mass="56493">MSLMNSLWNLLDWFLPSIRLSDDLDDPEAQPNEAFSLRRRSLLNPPRLRSHSQIQAPDLEWQRQREREQRKEQERDKDRQRIGTLERENAALTARISQLEHDLRTANQSLSTLRLLSSPALPLDISIPPPPSPPLDPASLHTAYEALIATQALTHRALHDRTEEVSSLRTFLSKTDDWSGAQLLQALRDLNAEIVQLAASVVDEFSSALDRKVDLTRPSDRDVVHRALGAQMEELLERRDHAADPTLLQFAIQALLVACVRQIMDAFCFGVPREVDNALISIFESMHRLEPQPTTARWRALTHAHLRTMLPNGNIPLTPVTPTTSPPANATPLQVFTENSLRGVLAVLVLAGCTDSKGVRRDPLRARFGSSLSTVGERAIEIAGAIREGVMSAAFEVIAVSSAGGQQGLEEALKFEASTMDNVFAGLGVESGTVLCTVEFGLACVRKVGDVGGSASQVEGLATNMQRQSLQPPVTLGGHGTKIKTTGINTNVEGVLDRSLLMKPKVLLDSFTQIL</sequence>
<dbReference type="Proteomes" id="UP000186601">
    <property type="component" value="Unassembled WGS sequence"/>
</dbReference>
<name>A0A2R6NGA9_9APHY</name>
<reference evidence="2 3" key="1">
    <citation type="submission" date="2018-02" db="EMBL/GenBank/DDBJ databases">
        <title>Genome sequence of the basidiomycete white-rot fungus Phlebia centrifuga.</title>
        <authorList>
            <person name="Granchi Z."/>
            <person name="Peng M."/>
            <person name="de Vries R.P."/>
            <person name="Hilden K."/>
            <person name="Makela M.R."/>
            <person name="Grigoriev I."/>
            <person name="Riley R."/>
        </authorList>
    </citation>
    <scope>NUCLEOTIDE SEQUENCE [LARGE SCALE GENOMIC DNA]</scope>
    <source>
        <strain evidence="2 3">FBCC195</strain>
    </source>
</reference>
<evidence type="ECO:0000313" key="2">
    <source>
        <dbReference type="EMBL" id="PSR71383.1"/>
    </source>
</evidence>
<evidence type="ECO:0000256" key="1">
    <source>
        <dbReference type="SAM" id="MobiDB-lite"/>
    </source>
</evidence>
<organism evidence="2 3">
    <name type="scientific">Hermanssonia centrifuga</name>
    <dbReference type="NCBI Taxonomy" id="98765"/>
    <lineage>
        <taxon>Eukaryota</taxon>
        <taxon>Fungi</taxon>
        <taxon>Dikarya</taxon>
        <taxon>Basidiomycota</taxon>
        <taxon>Agaricomycotina</taxon>
        <taxon>Agaricomycetes</taxon>
        <taxon>Polyporales</taxon>
        <taxon>Meruliaceae</taxon>
        <taxon>Hermanssonia</taxon>
    </lineage>
</organism>
<keyword evidence="3" id="KW-1185">Reference proteome</keyword>
<gene>
    <name evidence="2" type="ORF">PHLCEN_2v12759</name>
</gene>